<evidence type="ECO:0008006" key="16">
    <source>
        <dbReference type="Google" id="ProtNLM"/>
    </source>
</evidence>
<evidence type="ECO:0000313" key="12">
    <source>
        <dbReference type="EMBL" id="CAF1173437.1"/>
    </source>
</evidence>
<name>A0A813TPE9_9BILA</name>
<dbReference type="SUPFAM" id="SSF103506">
    <property type="entry name" value="Mitochondrial carrier"/>
    <property type="match status" value="1"/>
</dbReference>
<feature type="repeat" description="Solcar" evidence="9">
    <location>
        <begin position="102"/>
        <end position="191"/>
    </location>
</feature>
<evidence type="ECO:0000313" key="15">
    <source>
        <dbReference type="Proteomes" id="UP000663829"/>
    </source>
</evidence>
<dbReference type="GO" id="GO:0031966">
    <property type="term" value="C:mitochondrial membrane"/>
    <property type="evidence" value="ECO:0007669"/>
    <property type="project" value="UniProtKB-SubCell"/>
</dbReference>
<reference evidence="11" key="1">
    <citation type="submission" date="2021-02" db="EMBL/GenBank/DDBJ databases">
        <authorList>
            <person name="Nowell W R."/>
        </authorList>
    </citation>
    <scope>NUCLEOTIDE SEQUENCE</scope>
</reference>
<dbReference type="EMBL" id="CAJNOK010012888">
    <property type="protein sequence ID" value="CAF1173437.1"/>
    <property type="molecule type" value="Genomic_DNA"/>
</dbReference>
<evidence type="ECO:0000256" key="10">
    <source>
        <dbReference type="RuleBase" id="RU000488"/>
    </source>
</evidence>
<evidence type="ECO:0000256" key="3">
    <source>
        <dbReference type="ARBA" id="ARBA00022448"/>
    </source>
</evidence>
<dbReference type="PROSITE" id="PS50920">
    <property type="entry name" value="SOLCAR"/>
    <property type="match status" value="3"/>
</dbReference>
<organism evidence="11 15">
    <name type="scientific">Didymodactylos carnosus</name>
    <dbReference type="NCBI Taxonomy" id="1234261"/>
    <lineage>
        <taxon>Eukaryota</taxon>
        <taxon>Metazoa</taxon>
        <taxon>Spiralia</taxon>
        <taxon>Gnathifera</taxon>
        <taxon>Rotifera</taxon>
        <taxon>Eurotatoria</taxon>
        <taxon>Bdelloidea</taxon>
        <taxon>Philodinida</taxon>
        <taxon>Philodinidae</taxon>
        <taxon>Didymodactylos</taxon>
    </lineage>
</organism>
<evidence type="ECO:0000256" key="9">
    <source>
        <dbReference type="PROSITE-ProRule" id="PRU00282"/>
    </source>
</evidence>
<evidence type="ECO:0000313" key="11">
    <source>
        <dbReference type="EMBL" id="CAF0816659.1"/>
    </source>
</evidence>
<keyword evidence="8 9" id="KW-0472">Membrane</keyword>
<dbReference type="PANTHER" id="PTHR45624">
    <property type="entry name" value="MITOCHONDRIAL BASIC AMINO ACIDS TRANSPORTER-RELATED"/>
    <property type="match status" value="1"/>
</dbReference>
<sequence length="299" mass="34210">MVIECRYFSATKDVLAGSGGGLVSILVSHPLNTVIIQLRTNPDTYKSALHCARSIWNKQGILGYYKNKDIPMVSPAIIMSEQFFFYGQLKRWLGIKEIDDNYEISRCFLAGALTGCISSFIETPLELIHCQIQRQIKQHTHVFDPNVLDGMKYILNTNGLFGFYRGFTATIIRSVPACMFFFGGYEWTKRKLYTNTSSDWYSGTKEYHFRLTTLLGGACGGLACWFSCYPFDVIKSAIQTDDIRREHRKYTSYMDCVKQLYQDGGIKIFFRGFVPIVLRTIPVSAACFLAYEEIYRVLE</sequence>
<dbReference type="EMBL" id="CAJNOQ010000577">
    <property type="protein sequence ID" value="CAF0816659.1"/>
    <property type="molecule type" value="Genomic_DNA"/>
</dbReference>
<dbReference type="Proteomes" id="UP000681722">
    <property type="component" value="Unassembled WGS sequence"/>
</dbReference>
<keyword evidence="3 10" id="KW-0813">Transport</keyword>
<dbReference type="GO" id="GO:0022857">
    <property type="term" value="F:transmembrane transporter activity"/>
    <property type="evidence" value="ECO:0007669"/>
    <property type="project" value="TreeGrafter"/>
</dbReference>
<evidence type="ECO:0000256" key="5">
    <source>
        <dbReference type="ARBA" id="ARBA00022737"/>
    </source>
</evidence>
<dbReference type="AlphaFoldDB" id="A0A813TPE9"/>
<keyword evidence="5" id="KW-0677">Repeat</keyword>
<feature type="repeat" description="Solcar" evidence="9">
    <location>
        <begin position="8"/>
        <end position="92"/>
    </location>
</feature>
<dbReference type="Proteomes" id="UP000682733">
    <property type="component" value="Unassembled WGS sequence"/>
</dbReference>
<feature type="repeat" description="Solcar" evidence="9">
    <location>
        <begin position="208"/>
        <end position="297"/>
    </location>
</feature>
<evidence type="ECO:0000313" key="13">
    <source>
        <dbReference type="EMBL" id="CAF3602801.1"/>
    </source>
</evidence>
<dbReference type="Pfam" id="PF00153">
    <property type="entry name" value="Mito_carr"/>
    <property type="match status" value="3"/>
</dbReference>
<evidence type="ECO:0000256" key="8">
    <source>
        <dbReference type="ARBA" id="ARBA00023136"/>
    </source>
</evidence>
<keyword evidence="7" id="KW-0496">Mitochondrion</keyword>
<dbReference type="Gene3D" id="1.50.40.10">
    <property type="entry name" value="Mitochondrial carrier domain"/>
    <property type="match status" value="1"/>
</dbReference>
<accession>A0A813TPE9</accession>
<evidence type="ECO:0000256" key="7">
    <source>
        <dbReference type="ARBA" id="ARBA00023128"/>
    </source>
</evidence>
<evidence type="ECO:0000256" key="1">
    <source>
        <dbReference type="ARBA" id="ARBA00004225"/>
    </source>
</evidence>
<comment type="similarity">
    <text evidence="2 10">Belongs to the mitochondrial carrier (TC 2.A.29) family.</text>
</comment>
<keyword evidence="6" id="KW-1133">Transmembrane helix</keyword>
<dbReference type="InterPro" id="IPR023395">
    <property type="entry name" value="MCP_dom_sf"/>
</dbReference>
<dbReference type="EMBL" id="CAJOBC010000577">
    <property type="protein sequence ID" value="CAF3602801.1"/>
    <property type="molecule type" value="Genomic_DNA"/>
</dbReference>
<dbReference type="Proteomes" id="UP000663829">
    <property type="component" value="Unassembled WGS sequence"/>
</dbReference>
<keyword evidence="15" id="KW-1185">Reference proteome</keyword>
<evidence type="ECO:0000313" key="14">
    <source>
        <dbReference type="EMBL" id="CAF3984694.1"/>
    </source>
</evidence>
<dbReference type="OrthoDB" id="193856at2759"/>
<comment type="subcellular location">
    <subcellularLocation>
        <location evidence="1">Mitochondrion membrane</location>
        <topology evidence="1">Multi-pass membrane protein</topology>
    </subcellularLocation>
</comment>
<evidence type="ECO:0000256" key="6">
    <source>
        <dbReference type="ARBA" id="ARBA00022989"/>
    </source>
</evidence>
<dbReference type="Proteomes" id="UP000677228">
    <property type="component" value="Unassembled WGS sequence"/>
</dbReference>
<gene>
    <name evidence="11" type="ORF">GPM918_LOCUS4323</name>
    <name evidence="12" type="ORF">OVA965_LOCUS22690</name>
    <name evidence="13" type="ORF">SRO942_LOCUS4324</name>
    <name evidence="14" type="ORF">TMI583_LOCUS23404</name>
</gene>
<keyword evidence="4 9" id="KW-0812">Transmembrane</keyword>
<dbReference type="InterPro" id="IPR050567">
    <property type="entry name" value="Mitochondrial_Carrier"/>
</dbReference>
<evidence type="ECO:0000256" key="4">
    <source>
        <dbReference type="ARBA" id="ARBA00022692"/>
    </source>
</evidence>
<dbReference type="EMBL" id="CAJOBA010034412">
    <property type="protein sequence ID" value="CAF3984694.1"/>
    <property type="molecule type" value="Genomic_DNA"/>
</dbReference>
<protein>
    <recommendedName>
        <fullName evidence="16">Mitochondrial carrier protein</fullName>
    </recommendedName>
</protein>
<proteinExistence type="inferred from homology"/>
<comment type="caution">
    <text evidence="11">The sequence shown here is derived from an EMBL/GenBank/DDBJ whole genome shotgun (WGS) entry which is preliminary data.</text>
</comment>
<dbReference type="InterPro" id="IPR018108">
    <property type="entry name" value="MCP_transmembrane"/>
</dbReference>
<evidence type="ECO:0000256" key="2">
    <source>
        <dbReference type="ARBA" id="ARBA00006375"/>
    </source>
</evidence>